<dbReference type="PROSITE" id="PS51257">
    <property type="entry name" value="PROKAR_LIPOPROTEIN"/>
    <property type="match status" value="1"/>
</dbReference>
<protein>
    <submittedName>
        <fullName evidence="1">Uncharacterized protein</fullName>
    </submittedName>
</protein>
<evidence type="ECO:0000313" key="1">
    <source>
        <dbReference type="EMBL" id="MDP2541987.1"/>
    </source>
</evidence>
<dbReference type="RefSeq" id="WP_124591193.1">
    <property type="nucleotide sequence ID" value="NZ_JAUYVU010000008.1"/>
</dbReference>
<accession>A0ABT9F5J0</accession>
<keyword evidence="2" id="KW-1185">Reference proteome</keyword>
<sequence length="197" mass="22110">MKKTLLLSFSLITIILTSCHSTKFTHSGNVNSRLNLMKGKWLLNRIDAPLGVRYDLNEIVVKEFRSMFGDRFLVINTTSGILTPDNISNNPSKAVLSDIKNGTGYDFLINISVKIIADEIQILELGGRDIPAENKGEVIVDIYDLNLLEKSYSHSVTGKVYATKNSQDVVFTKTTKMIIISGFEKIIKKIKRNQIED</sequence>
<organism evidence="1 2">
    <name type="scientific">Tenacibaculum discolor</name>
    <dbReference type="NCBI Taxonomy" id="361581"/>
    <lineage>
        <taxon>Bacteria</taxon>
        <taxon>Pseudomonadati</taxon>
        <taxon>Bacteroidota</taxon>
        <taxon>Flavobacteriia</taxon>
        <taxon>Flavobacteriales</taxon>
        <taxon>Flavobacteriaceae</taxon>
        <taxon>Tenacibaculum</taxon>
    </lineage>
</organism>
<comment type="caution">
    <text evidence="1">The sequence shown here is derived from an EMBL/GenBank/DDBJ whole genome shotgun (WGS) entry which is preliminary data.</text>
</comment>
<name>A0ABT9F5J0_9FLAO</name>
<reference evidence="1 2" key="1">
    <citation type="submission" date="2023-07" db="EMBL/GenBank/DDBJ databases">
        <title>Genome content predicts the carbon catabolic preferences of heterotrophic bacteria.</title>
        <authorList>
            <person name="Gralka M."/>
        </authorList>
    </citation>
    <scope>NUCLEOTIDE SEQUENCE [LARGE SCALE GENOMIC DNA]</scope>
    <source>
        <strain evidence="1 2">4G03</strain>
    </source>
</reference>
<dbReference type="Proteomes" id="UP001242342">
    <property type="component" value="Unassembled WGS sequence"/>
</dbReference>
<gene>
    <name evidence="1" type="ORF">Q8W23_10925</name>
</gene>
<dbReference type="EMBL" id="JAUYVU010000008">
    <property type="protein sequence ID" value="MDP2541987.1"/>
    <property type="molecule type" value="Genomic_DNA"/>
</dbReference>
<proteinExistence type="predicted"/>
<evidence type="ECO:0000313" key="2">
    <source>
        <dbReference type="Proteomes" id="UP001242342"/>
    </source>
</evidence>